<keyword evidence="3" id="KW-1185">Reference proteome</keyword>
<name>A0A550CRI2_9AGAR</name>
<dbReference type="AlphaFoldDB" id="A0A550CRI2"/>
<feature type="compositionally biased region" description="Polar residues" evidence="1">
    <location>
        <begin position="87"/>
        <end position="106"/>
    </location>
</feature>
<protein>
    <submittedName>
        <fullName evidence="2">Uncharacterized protein</fullName>
    </submittedName>
</protein>
<dbReference type="EMBL" id="VDMD01000002">
    <property type="protein sequence ID" value="TRM67406.1"/>
    <property type="molecule type" value="Genomic_DNA"/>
</dbReference>
<evidence type="ECO:0000313" key="3">
    <source>
        <dbReference type="Proteomes" id="UP000320762"/>
    </source>
</evidence>
<comment type="caution">
    <text evidence="2">The sequence shown here is derived from an EMBL/GenBank/DDBJ whole genome shotgun (WGS) entry which is preliminary data.</text>
</comment>
<gene>
    <name evidence="2" type="ORF">BD626DRAFT_478724</name>
</gene>
<accession>A0A550CRI2</accession>
<organism evidence="2 3">
    <name type="scientific">Schizophyllum amplum</name>
    <dbReference type="NCBI Taxonomy" id="97359"/>
    <lineage>
        <taxon>Eukaryota</taxon>
        <taxon>Fungi</taxon>
        <taxon>Dikarya</taxon>
        <taxon>Basidiomycota</taxon>
        <taxon>Agaricomycotina</taxon>
        <taxon>Agaricomycetes</taxon>
        <taxon>Agaricomycetidae</taxon>
        <taxon>Agaricales</taxon>
        <taxon>Schizophyllaceae</taxon>
        <taxon>Schizophyllum</taxon>
    </lineage>
</organism>
<feature type="region of interest" description="Disordered" evidence="1">
    <location>
        <begin position="37"/>
        <end position="113"/>
    </location>
</feature>
<proteinExistence type="predicted"/>
<dbReference type="Proteomes" id="UP000320762">
    <property type="component" value="Unassembled WGS sequence"/>
</dbReference>
<evidence type="ECO:0000313" key="2">
    <source>
        <dbReference type="EMBL" id="TRM67406.1"/>
    </source>
</evidence>
<evidence type="ECO:0000256" key="1">
    <source>
        <dbReference type="SAM" id="MobiDB-lite"/>
    </source>
</evidence>
<sequence>MGAVHSEYAHMLVQYQDGDTHIEVELSRRWTATYNTALPDLPPVLPRSEKSRGREGGDSQAHTPWPIIESLSSANFEVGSDEAQDESPPSRSQITPINFEPSSPTSPEAGEVKVASSVASSDFWVENARRELREVLNIM</sequence>
<feature type="compositionally biased region" description="Basic and acidic residues" evidence="1">
    <location>
        <begin position="47"/>
        <end position="57"/>
    </location>
</feature>
<reference evidence="2 3" key="1">
    <citation type="journal article" date="2019" name="New Phytol.">
        <title>Comparative genomics reveals unique wood-decay strategies and fruiting body development in the Schizophyllaceae.</title>
        <authorList>
            <person name="Almasi E."/>
            <person name="Sahu N."/>
            <person name="Krizsan K."/>
            <person name="Balint B."/>
            <person name="Kovacs G.M."/>
            <person name="Kiss B."/>
            <person name="Cseklye J."/>
            <person name="Drula E."/>
            <person name="Henrissat B."/>
            <person name="Nagy I."/>
            <person name="Chovatia M."/>
            <person name="Adam C."/>
            <person name="LaButti K."/>
            <person name="Lipzen A."/>
            <person name="Riley R."/>
            <person name="Grigoriev I.V."/>
            <person name="Nagy L.G."/>
        </authorList>
    </citation>
    <scope>NUCLEOTIDE SEQUENCE [LARGE SCALE GENOMIC DNA]</scope>
    <source>
        <strain evidence="2 3">NL-1724</strain>
    </source>
</reference>